<evidence type="ECO:0000313" key="2">
    <source>
        <dbReference type="Proteomes" id="UP000544222"/>
    </source>
</evidence>
<dbReference type="Pfam" id="PF11751">
    <property type="entry name" value="PorP_SprF"/>
    <property type="match status" value="1"/>
</dbReference>
<accession>A0A7W5H207</accession>
<comment type="caution">
    <text evidence="1">The sequence shown here is derived from an EMBL/GenBank/DDBJ whole genome shotgun (WGS) entry which is preliminary data.</text>
</comment>
<reference evidence="1 2" key="1">
    <citation type="submission" date="2020-08" db="EMBL/GenBank/DDBJ databases">
        <title>Genomic Encyclopedia of Type Strains, Phase IV (KMG-IV): sequencing the most valuable type-strain genomes for metagenomic binning, comparative biology and taxonomic classification.</title>
        <authorList>
            <person name="Goeker M."/>
        </authorList>
    </citation>
    <scope>NUCLEOTIDE SEQUENCE [LARGE SCALE GENOMIC DNA]</scope>
    <source>
        <strain evidence="1 2">DSM 27471</strain>
    </source>
</reference>
<dbReference type="AlphaFoldDB" id="A0A7W5H207"/>
<gene>
    <name evidence="1" type="ORF">FHX64_001099</name>
</gene>
<dbReference type="RefSeq" id="WP_183412767.1">
    <property type="nucleotide sequence ID" value="NZ_JACHYB010000001.1"/>
</dbReference>
<dbReference type="Proteomes" id="UP000544222">
    <property type="component" value="Unassembled WGS sequence"/>
</dbReference>
<protein>
    <submittedName>
        <fullName evidence="1">Type IX secretion system PorP/SprF family membrane protein</fullName>
    </submittedName>
</protein>
<dbReference type="NCBIfam" id="TIGR03519">
    <property type="entry name" value="T9SS_PorP_fam"/>
    <property type="match status" value="1"/>
</dbReference>
<keyword evidence="2" id="KW-1185">Reference proteome</keyword>
<dbReference type="InterPro" id="IPR019861">
    <property type="entry name" value="PorP/SprF_Bacteroidetes"/>
</dbReference>
<sequence>MYTLQVPNEKGIFLVLVCFLLTFKMNAQFVSQFSQYMFAKESYNPAALAEYSNITLNGIYKLQWIGISGAPVDANFHGSIPFAVKNKEGNIGISFDNESLGLFNKQEAEIQGAYKMNFANGTLSLGLNIGAIKIGFSGDSAHIPTGVYGNDYHIPASSDPLIPTSQVYGMALDLGLGAFYYSPKMYVGISALNINEPTVQWSSTQSTYVGNMYYLMGGYNIALANPNFILKPSVLIKTDFVNMQSDIDLLMDYKEKFWGGLAYRINDSFVFTGGVNLSNGLSIGYAFDLPITALVSSSFGSHELMISYHFNFSFAKKRNKYKSVRIL</sequence>
<dbReference type="EMBL" id="JACHYB010000001">
    <property type="protein sequence ID" value="MBB3186936.1"/>
    <property type="molecule type" value="Genomic_DNA"/>
</dbReference>
<organism evidence="1 2">
    <name type="scientific">Microbacter margulisiae</name>
    <dbReference type="NCBI Taxonomy" id="1350067"/>
    <lineage>
        <taxon>Bacteria</taxon>
        <taxon>Pseudomonadati</taxon>
        <taxon>Bacteroidota</taxon>
        <taxon>Bacteroidia</taxon>
        <taxon>Bacteroidales</taxon>
        <taxon>Porphyromonadaceae</taxon>
        <taxon>Microbacter</taxon>
    </lineage>
</organism>
<name>A0A7W5H207_9PORP</name>
<evidence type="ECO:0000313" key="1">
    <source>
        <dbReference type="EMBL" id="MBB3186936.1"/>
    </source>
</evidence>
<proteinExistence type="predicted"/>